<comment type="caution">
    <text evidence="2">The sequence shown here is derived from an EMBL/GenBank/DDBJ whole genome shotgun (WGS) entry which is preliminary data.</text>
</comment>
<evidence type="ECO:0000313" key="2">
    <source>
        <dbReference type="EMBL" id="GGL88806.1"/>
    </source>
</evidence>
<feature type="transmembrane region" description="Helical" evidence="1">
    <location>
        <begin position="12"/>
        <end position="34"/>
    </location>
</feature>
<dbReference type="EMBL" id="BMOL01000015">
    <property type="protein sequence ID" value="GGL88806.1"/>
    <property type="molecule type" value="Genomic_DNA"/>
</dbReference>
<dbReference type="Proteomes" id="UP000639973">
    <property type="component" value="Unassembled WGS sequence"/>
</dbReference>
<organism evidence="2 3">
    <name type="scientific">Deinococcus aerolatus</name>
    <dbReference type="NCBI Taxonomy" id="522487"/>
    <lineage>
        <taxon>Bacteria</taxon>
        <taxon>Thermotogati</taxon>
        <taxon>Deinococcota</taxon>
        <taxon>Deinococci</taxon>
        <taxon>Deinococcales</taxon>
        <taxon>Deinococcaceae</taxon>
        <taxon>Deinococcus</taxon>
    </lineage>
</organism>
<evidence type="ECO:0000256" key="1">
    <source>
        <dbReference type="SAM" id="Phobius"/>
    </source>
</evidence>
<sequence length="56" mass="6300">MPDLGPVELIMVLLVLTVLLAWILVVVRVIRLALDGGHAKRIQELESQVGELEKRR</sequence>
<gene>
    <name evidence="2" type="ORF">GCM10010840_28550</name>
</gene>
<keyword evidence="1" id="KW-1133">Transmembrane helix</keyword>
<reference evidence="3" key="1">
    <citation type="journal article" date="2019" name="Int. J. Syst. Evol. Microbiol.">
        <title>The Global Catalogue of Microorganisms (GCM) 10K type strain sequencing project: providing services to taxonomists for standard genome sequencing and annotation.</title>
        <authorList>
            <consortium name="The Broad Institute Genomics Platform"/>
            <consortium name="The Broad Institute Genome Sequencing Center for Infectious Disease"/>
            <person name="Wu L."/>
            <person name="Ma J."/>
        </authorList>
    </citation>
    <scope>NUCLEOTIDE SEQUENCE [LARGE SCALE GENOMIC DNA]</scope>
    <source>
        <strain evidence="3">JCM 15442</strain>
    </source>
</reference>
<proteinExistence type="predicted"/>
<protein>
    <submittedName>
        <fullName evidence="2">Uncharacterized protein</fullName>
    </submittedName>
</protein>
<name>A0ABQ2GDE5_9DEIO</name>
<accession>A0ABQ2GDE5</accession>
<dbReference type="RefSeq" id="WP_188973119.1">
    <property type="nucleotide sequence ID" value="NZ_BMOL01000015.1"/>
</dbReference>
<keyword evidence="1" id="KW-0812">Transmembrane</keyword>
<keyword evidence="3" id="KW-1185">Reference proteome</keyword>
<evidence type="ECO:0000313" key="3">
    <source>
        <dbReference type="Proteomes" id="UP000639973"/>
    </source>
</evidence>
<keyword evidence="1" id="KW-0472">Membrane</keyword>